<proteinExistence type="predicted"/>
<comment type="caution">
    <text evidence="1">The sequence shown here is derived from an EMBL/GenBank/DDBJ whole genome shotgun (WGS) entry which is preliminary data.</text>
</comment>
<sequence length="770" mass="81292">MAITTSAGDGVRITTVAKNGTLGSQAAAASNEIIFDTAITTNNGNLMVSPTFVGRLVIVRQGLSNEETRYITAVAGDNVTCTVHEDWVTQPASGDAYHVSYIIQDAATVTGLSLITKRVADYTSSRRFSVGNAAGTPFAFFAMLNGVSLESVDNSSTTIGDFTVESAGRFDNGYLFSGTPVSGGYIIGTPALAGELVMDIKTGAQVNLYDWFLTCVASNEFEIDASTASKVRGEKIKLFSSAREAHFLADDTQIENLTVEGKGTTADIVRLRNLNSSGYIRGLNLIATNGFDTRSGDTSTETIELKDVTFINNLRLINVNSNKTWNIINPVWTVSAASEADINFQTATSNSVNEYFSLDVLVADTGGTGISGARVKIVENDNGAGSPALPNQVSTDANGDASTNILKRKFTEAGGGGSLTTATHSGFSLKTYKYGRAPFAGAQTVANQSGGFGQNSSVTLLSDTFQVETNEATAVSDGTQKVVFVESTALNQSHSIIKFEGGTGTLNVGNTVTGLTSGADGVVEEIIEGDSTAGTVILKLRDTNSFSTGETLNESGGSSDWSATFANYEKRFYWLIQAGTIGGSPRSFQQLYDHFNAKFSESTLDIADNWDDVIIDGRSEFASPIQGVSLGSPNKLKTVRNVALTRGWCVSGLSSLASTTAYTANDGTEFNPETTVSVNIHVKDTSNADISGALVWIDEDPSSEPYIMNTTTDVNGDASTTYKYTADQAIVVHVRKSSPAATRYVPFSTTGTIGSTGFTLDVTLQVDSNA</sequence>
<name>A0A0G1XTW1_9BACT</name>
<dbReference type="EMBL" id="LCPW01000004">
    <property type="protein sequence ID" value="KKW06037.1"/>
    <property type="molecule type" value="Genomic_DNA"/>
</dbReference>
<protein>
    <submittedName>
        <fullName evidence="1">Uncharacterized protein</fullName>
    </submittedName>
</protein>
<reference evidence="1 2" key="1">
    <citation type="journal article" date="2015" name="Nature">
        <title>rRNA introns, odd ribosomes, and small enigmatic genomes across a large radiation of phyla.</title>
        <authorList>
            <person name="Brown C.T."/>
            <person name="Hug L.A."/>
            <person name="Thomas B.C."/>
            <person name="Sharon I."/>
            <person name="Castelle C.J."/>
            <person name="Singh A."/>
            <person name="Wilkins M.J."/>
            <person name="Williams K.H."/>
            <person name="Banfield J.F."/>
        </authorList>
    </citation>
    <scope>NUCLEOTIDE SEQUENCE [LARGE SCALE GENOMIC DNA]</scope>
</reference>
<dbReference type="STRING" id="1618342.UY40_C0004G0021"/>
<accession>A0A0G1XTW1</accession>
<evidence type="ECO:0000313" key="1">
    <source>
        <dbReference type="EMBL" id="KKW06037.1"/>
    </source>
</evidence>
<dbReference type="Proteomes" id="UP000034119">
    <property type="component" value="Unassembled WGS sequence"/>
</dbReference>
<dbReference type="AlphaFoldDB" id="A0A0G1XTW1"/>
<organism evidence="1 2">
    <name type="scientific">candidate division CPR1 bacterium GW2011_GWC1_49_13</name>
    <dbReference type="NCBI Taxonomy" id="1618342"/>
    <lineage>
        <taxon>Bacteria</taxon>
        <taxon>candidate division CPR1</taxon>
    </lineage>
</organism>
<evidence type="ECO:0000313" key="2">
    <source>
        <dbReference type="Proteomes" id="UP000034119"/>
    </source>
</evidence>
<gene>
    <name evidence="1" type="ORF">UY40_C0004G0021</name>
</gene>